<dbReference type="GO" id="GO:0016407">
    <property type="term" value="F:acetyltransferase activity"/>
    <property type="evidence" value="ECO:0007669"/>
    <property type="project" value="TreeGrafter"/>
</dbReference>
<reference evidence="6" key="2">
    <citation type="submission" date="2021-09" db="EMBL/GenBank/DDBJ databases">
        <authorList>
            <person name="Gilroy R."/>
        </authorList>
    </citation>
    <scope>NUCLEOTIDE SEQUENCE</scope>
    <source>
        <strain evidence="6">ChiGjej5B5-22894</strain>
    </source>
</reference>
<dbReference type="InterPro" id="IPR011053">
    <property type="entry name" value="Single_hybrid_motif"/>
</dbReference>
<evidence type="ECO:0000313" key="7">
    <source>
        <dbReference type="Proteomes" id="UP000742460"/>
    </source>
</evidence>
<comment type="cofactor">
    <cofactor evidence="1">
        <name>(R)-lipoate</name>
        <dbReference type="ChEBI" id="CHEBI:83088"/>
    </cofactor>
</comment>
<feature type="domain" description="Lipoyl-binding" evidence="5">
    <location>
        <begin position="13"/>
        <end position="81"/>
    </location>
</feature>
<evidence type="ECO:0000256" key="1">
    <source>
        <dbReference type="ARBA" id="ARBA00001938"/>
    </source>
</evidence>
<protein>
    <submittedName>
        <fullName evidence="6">2-oxo acid dehydrogenase subunit E2</fullName>
    </submittedName>
</protein>
<dbReference type="PROSITE" id="PS00189">
    <property type="entry name" value="LIPOYL"/>
    <property type="match status" value="1"/>
</dbReference>
<dbReference type="CDD" id="cd06849">
    <property type="entry name" value="lipoyl_domain"/>
    <property type="match status" value="1"/>
</dbReference>
<dbReference type="GO" id="GO:0031405">
    <property type="term" value="F:lipoic acid binding"/>
    <property type="evidence" value="ECO:0007669"/>
    <property type="project" value="TreeGrafter"/>
</dbReference>
<dbReference type="EMBL" id="DYUE01000063">
    <property type="protein sequence ID" value="HJG90546.1"/>
    <property type="molecule type" value="Genomic_DNA"/>
</dbReference>
<proteinExistence type="predicted"/>
<accession>A0A921SWB5</accession>
<evidence type="ECO:0000256" key="2">
    <source>
        <dbReference type="ARBA" id="ARBA00022679"/>
    </source>
</evidence>
<organism evidence="6 7">
    <name type="scientific">Brachybacterium massiliense</name>
    <dbReference type="NCBI Taxonomy" id="1755098"/>
    <lineage>
        <taxon>Bacteria</taxon>
        <taxon>Bacillati</taxon>
        <taxon>Actinomycetota</taxon>
        <taxon>Actinomycetes</taxon>
        <taxon>Micrococcales</taxon>
        <taxon>Dermabacteraceae</taxon>
        <taxon>Brachybacterium</taxon>
    </lineage>
</organism>
<evidence type="ECO:0000259" key="5">
    <source>
        <dbReference type="PROSITE" id="PS50968"/>
    </source>
</evidence>
<dbReference type="PANTHER" id="PTHR43178">
    <property type="entry name" value="DIHYDROLIPOAMIDE ACETYLTRANSFERASE COMPONENT OF PYRUVATE DEHYDROGENASE COMPLEX"/>
    <property type="match status" value="1"/>
</dbReference>
<evidence type="ECO:0000256" key="4">
    <source>
        <dbReference type="ARBA" id="ARBA00023315"/>
    </source>
</evidence>
<dbReference type="Gene3D" id="2.40.50.100">
    <property type="match status" value="1"/>
</dbReference>
<keyword evidence="3" id="KW-0450">Lipoyl</keyword>
<comment type="caution">
    <text evidence="6">The sequence shown here is derived from an EMBL/GenBank/DDBJ whole genome shotgun (WGS) entry which is preliminary data.</text>
</comment>
<name>A0A921SWB5_9MICO</name>
<keyword evidence="2" id="KW-0808">Transferase</keyword>
<dbReference type="Proteomes" id="UP000742460">
    <property type="component" value="Unassembled WGS sequence"/>
</dbReference>
<dbReference type="InterPro" id="IPR000089">
    <property type="entry name" value="Biotin_lipoyl"/>
</dbReference>
<sequence length="81" mass="8132">MNAAENAGTSPSIVTIPLTDPGEGLTEAEILEIKVAVGDRIEINAPVVEVETAKSAVELSSHVAGTVVAILVAVGDEVPVG</sequence>
<dbReference type="PANTHER" id="PTHR43178:SF5">
    <property type="entry name" value="LIPOAMIDE ACYLTRANSFERASE COMPONENT OF BRANCHED-CHAIN ALPHA-KETO ACID DEHYDROGENASE COMPLEX, MITOCHONDRIAL"/>
    <property type="match status" value="1"/>
</dbReference>
<evidence type="ECO:0000256" key="3">
    <source>
        <dbReference type="ARBA" id="ARBA00022823"/>
    </source>
</evidence>
<gene>
    <name evidence="6" type="ORF">K8V81_02350</name>
</gene>
<dbReference type="InterPro" id="IPR003016">
    <property type="entry name" value="2-oxoA_DH_lipoyl-BS"/>
</dbReference>
<dbReference type="SUPFAM" id="SSF51230">
    <property type="entry name" value="Single hybrid motif"/>
    <property type="match status" value="1"/>
</dbReference>
<dbReference type="AlphaFoldDB" id="A0A921SWB5"/>
<dbReference type="Pfam" id="PF00364">
    <property type="entry name" value="Biotin_lipoyl"/>
    <property type="match status" value="1"/>
</dbReference>
<evidence type="ECO:0000313" key="6">
    <source>
        <dbReference type="EMBL" id="HJG90546.1"/>
    </source>
</evidence>
<reference evidence="6" key="1">
    <citation type="journal article" date="2021" name="PeerJ">
        <title>Extensive microbial diversity within the chicken gut microbiome revealed by metagenomics and culture.</title>
        <authorList>
            <person name="Gilroy R."/>
            <person name="Ravi A."/>
            <person name="Getino M."/>
            <person name="Pursley I."/>
            <person name="Horton D.L."/>
            <person name="Alikhan N.F."/>
            <person name="Baker D."/>
            <person name="Gharbi K."/>
            <person name="Hall N."/>
            <person name="Watson M."/>
            <person name="Adriaenssens E.M."/>
            <person name="Foster-Nyarko E."/>
            <person name="Jarju S."/>
            <person name="Secka A."/>
            <person name="Antonio M."/>
            <person name="Oren A."/>
            <person name="Chaudhuri R.R."/>
            <person name="La Ragione R."/>
            <person name="Hildebrand F."/>
            <person name="Pallen M.J."/>
        </authorList>
    </citation>
    <scope>NUCLEOTIDE SEQUENCE</scope>
    <source>
        <strain evidence="6">ChiGjej5B5-22894</strain>
    </source>
</reference>
<feature type="non-terminal residue" evidence="6">
    <location>
        <position position="81"/>
    </location>
</feature>
<keyword evidence="4" id="KW-0012">Acyltransferase</keyword>
<dbReference type="PROSITE" id="PS50968">
    <property type="entry name" value="BIOTINYL_LIPOYL"/>
    <property type="match status" value="1"/>
</dbReference>
<dbReference type="InterPro" id="IPR050743">
    <property type="entry name" value="2-oxoacid_DH_E2_comp"/>
</dbReference>
<dbReference type="GO" id="GO:0005737">
    <property type="term" value="C:cytoplasm"/>
    <property type="evidence" value="ECO:0007669"/>
    <property type="project" value="TreeGrafter"/>
</dbReference>